<accession>A0A916S2A4</accession>
<dbReference type="InterPro" id="IPR027417">
    <property type="entry name" value="P-loop_NTPase"/>
</dbReference>
<evidence type="ECO:0000313" key="1">
    <source>
        <dbReference type="EMBL" id="GGA81085.1"/>
    </source>
</evidence>
<reference evidence="1" key="2">
    <citation type="submission" date="2020-09" db="EMBL/GenBank/DDBJ databases">
        <authorList>
            <person name="Sun Q."/>
            <person name="Zhou Y."/>
        </authorList>
    </citation>
    <scope>NUCLEOTIDE SEQUENCE</scope>
    <source>
        <strain evidence="1">CGMCC 1.15320</strain>
    </source>
</reference>
<dbReference type="EMBL" id="BMIF01000019">
    <property type="protein sequence ID" value="GGA81085.1"/>
    <property type="molecule type" value="Genomic_DNA"/>
</dbReference>
<comment type="caution">
    <text evidence="1">The sequence shown here is derived from an EMBL/GenBank/DDBJ whole genome shotgun (WGS) entry which is preliminary data.</text>
</comment>
<protein>
    <recommendedName>
        <fullName evidence="3">Serine kinase</fullName>
    </recommendedName>
</protein>
<gene>
    <name evidence="1" type="ORF">GCM10011385_39190</name>
</gene>
<organism evidence="1 2">
    <name type="scientific">Nitratireductor aestuarii</name>
    <dbReference type="NCBI Taxonomy" id="1735103"/>
    <lineage>
        <taxon>Bacteria</taxon>
        <taxon>Pseudomonadati</taxon>
        <taxon>Pseudomonadota</taxon>
        <taxon>Alphaproteobacteria</taxon>
        <taxon>Hyphomicrobiales</taxon>
        <taxon>Phyllobacteriaceae</taxon>
        <taxon>Nitratireductor</taxon>
    </lineage>
</organism>
<keyword evidence="2" id="KW-1185">Reference proteome</keyword>
<evidence type="ECO:0000313" key="2">
    <source>
        <dbReference type="Proteomes" id="UP000636264"/>
    </source>
</evidence>
<sequence>MAGSQQSLTPMEPVLRERVEAVSIDTVVDYVRRVISEARDVRCSTGVRNPVSLPGLAVDTLSFDPAITEAIGRNFVQAPSPDPAPSRMQAFIVHPGIEGVSSPLSWDVSKPCHPQRIADVLREAGLDASYFSDLDHWHLYDRTTATAVQLMRDVGHYPPWETGAPLRPFLHWHYAQTGRRLTHCGTLGIGGKGIILAGAGGSGKSGTVIAGLLHGLQSVGDDYVLLEAGSNVSAYPLFATLKQDPAGFERLRLNERLGNDLPLNWQGKHQFTIRDVSTDPVPSRLSIGALLLPHIGGSGRTEITPVGRAEAMIALAASSIYQMPGERESGFRFFGEITRRLPCFRVTLGPDPAEVAGRLGEFIQAGAA</sequence>
<dbReference type="AlphaFoldDB" id="A0A916S2A4"/>
<dbReference type="SUPFAM" id="SSF53795">
    <property type="entry name" value="PEP carboxykinase-like"/>
    <property type="match status" value="1"/>
</dbReference>
<dbReference type="Gene3D" id="3.40.50.300">
    <property type="entry name" value="P-loop containing nucleotide triphosphate hydrolases"/>
    <property type="match status" value="1"/>
</dbReference>
<proteinExistence type="predicted"/>
<dbReference type="Proteomes" id="UP000636264">
    <property type="component" value="Unassembled WGS sequence"/>
</dbReference>
<evidence type="ECO:0008006" key="3">
    <source>
        <dbReference type="Google" id="ProtNLM"/>
    </source>
</evidence>
<name>A0A916S2A4_9HYPH</name>
<dbReference type="RefSeq" id="WP_244630465.1">
    <property type="nucleotide sequence ID" value="NZ_BMIF01000019.1"/>
</dbReference>
<reference evidence="1" key="1">
    <citation type="journal article" date="2014" name="Int. J. Syst. Evol. Microbiol.">
        <title>Complete genome sequence of Corynebacterium casei LMG S-19264T (=DSM 44701T), isolated from a smear-ripened cheese.</title>
        <authorList>
            <consortium name="US DOE Joint Genome Institute (JGI-PGF)"/>
            <person name="Walter F."/>
            <person name="Albersmeier A."/>
            <person name="Kalinowski J."/>
            <person name="Ruckert C."/>
        </authorList>
    </citation>
    <scope>NUCLEOTIDE SEQUENCE</scope>
    <source>
        <strain evidence="1">CGMCC 1.15320</strain>
    </source>
</reference>